<keyword evidence="1" id="KW-0472">Membrane</keyword>
<dbReference type="OrthoDB" id="1778539at2"/>
<keyword evidence="1" id="KW-1133">Transmembrane helix</keyword>
<evidence type="ECO:0008006" key="4">
    <source>
        <dbReference type="Google" id="ProtNLM"/>
    </source>
</evidence>
<reference evidence="3" key="1">
    <citation type="submission" date="2015-07" db="EMBL/GenBank/DDBJ databases">
        <title>Draft genome sequence of Acetobacterium bakii DSM 8293, a potential psychrophilic chemical producer through syngas fermentation.</title>
        <authorList>
            <person name="Song Y."/>
            <person name="Hwang S."/>
            <person name="Cho B.-K."/>
        </authorList>
    </citation>
    <scope>NUCLEOTIDE SEQUENCE [LARGE SCALE GENOMIC DNA]</scope>
    <source>
        <strain evidence="3">DSM 8239</strain>
    </source>
</reference>
<dbReference type="EMBL" id="LGYO01000031">
    <property type="protein sequence ID" value="KNZ41427.1"/>
    <property type="molecule type" value="Genomic_DNA"/>
</dbReference>
<keyword evidence="3" id="KW-1185">Reference proteome</keyword>
<gene>
    <name evidence="2" type="ORF">AKG39_12495</name>
</gene>
<dbReference type="PROSITE" id="PS51257">
    <property type="entry name" value="PROKAR_LIPOPROTEIN"/>
    <property type="match status" value="1"/>
</dbReference>
<dbReference type="STRING" id="52689.AKG39_12495"/>
<dbReference type="RefSeq" id="WP_050740737.1">
    <property type="nucleotide sequence ID" value="NZ_LGYO01000031.1"/>
</dbReference>
<organism evidence="2 3">
    <name type="scientific">Acetobacterium bakii</name>
    <dbReference type="NCBI Taxonomy" id="52689"/>
    <lineage>
        <taxon>Bacteria</taxon>
        <taxon>Bacillati</taxon>
        <taxon>Bacillota</taxon>
        <taxon>Clostridia</taxon>
        <taxon>Eubacteriales</taxon>
        <taxon>Eubacteriaceae</taxon>
        <taxon>Acetobacterium</taxon>
    </lineage>
</organism>
<name>A0A0L6TZD2_9FIRM</name>
<keyword evidence="1" id="KW-0812">Transmembrane</keyword>
<feature type="transmembrane region" description="Helical" evidence="1">
    <location>
        <begin position="26"/>
        <end position="47"/>
    </location>
</feature>
<evidence type="ECO:0000256" key="1">
    <source>
        <dbReference type="SAM" id="Phobius"/>
    </source>
</evidence>
<evidence type="ECO:0000313" key="3">
    <source>
        <dbReference type="Proteomes" id="UP000036873"/>
    </source>
</evidence>
<proteinExistence type="predicted"/>
<comment type="caution">
    <text evidence="2">The sequence shown here is derived from an EMBL/GenBank/DDBJ whole genome shotgun (WGS) entry which is preliminary data.</text>
</comment>
<accession>A0A0L6TZD2</accession>
<dbReference type="AlphaFoldDB" id="A0A0L6TZD2"/>
<sequence length="198" mass="22401">MKTEINLLPVHSRSQKKSRCYTHNPWMITVGGCLVLFLVLVGVLTVMNQNRLMEIKQVEAAINNQKDFQIPYEDLESKNELLAYHNQLASVLNADKAMPLDVLTGVINAASSIDMAIVDYQFKKNELMLVGSSQNQEDILVFREELMALGLFKNANIENSVKEMNQESIGTSGAIETLKKDSWNFILKIELIGRQNRE</sequence>
<dbReference type="Proteomes" id="UP000036873">
    <property type="component" value="Unassembled WGS sequence"/>
</dbReference>
<protein>
    <recommendedName>
        <fullName evidence="4">Fimbrial assembly protein</fullName>
    </recommendedName>
</protein>
<evidence type="ECO:0000313" key="2">
    <source>
        <dbReference type="EMBL" id="KNZ41427.1"/>
    </source>
</evidence>